<proteinExistence type="predicted"/>
<dbReference type="OrthoDB" id="8810677at2"/>
<comment type="caution">
    <text evidence="2">The sequence shown here is derived from an EMBL/GenBank/DDBJ whole genome shotgun (WGS) entry which is preliminary data.</text>
</comment>
<dbReference type="Proteomes" id="UP000294692">
    <property type="component" value="Unassembled WGS sequence"/>
</dbReference>
<organism evidence="2 3">
    <name type="scientific">Paracandidimonas soli</name>
    <dbReference type="NCBI Taxonomy" id="1917182"/>
    <lineage>
        <taxon>Bacteria</taxon>
        <taxon>Pseudomonadati</taxon>
        <taxon>Pseudomonadota</taxon>
        <taxon>Betaproteobacteria</taxon>
        <taxon>Burkholderiales</taxon>
        <taxon>Alcaligenaceae</taxon>
        <taxon>Paracandidimonas</taxon>
    </lineage>
</organism>
<dbReference type="AlphaFoldDB" id="A0A4R3UJ18"/>
<evidence type="ECO:0000256" key="1">
    <source>
        <dbReference type="SAM" id="MobiDB-lite"/>
    </source>
</evidence>
<sequence>MSARDAQRALAMIERARSKGRASECKIVRPGAPGEYNPETGKVEGGSDPVTHTAHGVKDGYAQRDIDGTIVRQGDQRVYIPALGFIRPLTTEKLNVDGTDYSIVSVSVIAPGAVDVLYVVQIRGV</sequence>
<evidence type="ECO:0000313" key="2">
    <source>
        <dbReference type="EMBL" id="TCU91626.1"/>
    </source>
</evidence>
<evidence type="ECO:0000313" key="3">
    <source>
        <dbReference type="Proteomes" id="UP000294692"/>
    </source>
</evidence>
<keyword evidence="3" id="KW-1185">Reference proteome</keyword>
<reference evidence="2 3" key="1">
    <citation type="submission" date="2019-03" db="EMBL/GenBank/DDBJ databases">
        <title>Genomic Encyclopedia of Type Strains, Phase IV (KMG-IV): sequencing the most valuable type-strain genomes for metagenomic binning, comparative biology and taxonomic classification.</title>
        <authorList>
            <person name="Goeker M."/>
        </authorList>
    </citation>
    <scope>NUCLEOTIDE SEQUENCE [LARGE SCALE GENOMIC DNA]</scope>
    <source>
        <strain evidence="2 3">DSM 100048</strain>
    </source>
</reference>
<protein>
    <submittedName>
        <fullName evidence="2">Uncharacterized protein</fullName>
    </submittedName>
</protein>
<feature type="region of interest" description="Disordered" evidence="1">
    <location>
        <begin position="22"/>
        <end position="56"/>
    </location>
</feature>
<name>A0A4R3UJ18_9BURK</name>
<gene>
    <name evidence="2" type="ORF">EV686_11722</name>
</gene>
<accession>A0A4R3UJ18</accession>
<dbReference type="RefSeq" id="WP_132478401.1">
    <property type="nucleotide sequence ID" value="NZ_JBHRVM010000001.1"/>
</dbReference>
<dbReference type="EMBL" id="SMBX01000017">
    <property type="protein sequence ID" value="TCU91626.1"/>
    <property type="molecule type" value="Genomic_DNA"/>
</dbReference>